<evidence type="ECO:0000256" key="9">
    <source>
        <dbReference type="ARBA" id="ARBA00048679"/>
    </source>
</evidence>
<feature type="compositionally biased region" description="Basic and acidic residues" evidence="10">
    <location>
        <begin position="195"/>
        <end position="206"/>
    </location>
</feature>
<comment type="caution">
    <text evidence="12">The sequence shown here is derived from an EMBL/GenBank/DDBJ whole genome shotgun (WGS) entry which is preliminary data.</text>
</comment>
<evidence type="ECO:0000256" key="3">
    <source>
        <dbReference type="ARBA" id="ARBA00022527"/>
    </source>
</evidence>
<keyword evidence="13" id="KW-1185">Reference proteome</keyword>
<keyword evidence="5" id="KW-0547">Nucleotide-binding</keyword>
<feature type="region of interest" description="Disordered" evidence="10">
    <location>
        <begin position="171"/>
        <end position="206"/>
    </location>
</feature>
<dbReference type="Proteomes" id="UP000579812">
    <property type="component" value="Unassembled WGS sequence"/>
</dbReference>
<dbReference type="GO" id="GO:0005524">
    <property type="term" value="F:ATP binding"/>
    <property type="evidence" value="ECO:0007669"/>
    <property type="project" value="UniProtKB-KW"/>
</dbReference>
<dbReference type="PANTHER" id="PTHR22984:SF11">
    <property type="entry name" value="AURORA KINASE-RELATED"/>
    <property type="match status" value="1"/>
</dbReference>
<comment type="catalytic activity">
    <reaction evidence="8">
        <text>L-threonyl-[protein] + ATP = O-phospho-L-threonyl-[protein] + ADP + H(+)</text>
        <dbReference type="Rhea" id="RHEA:46608"/>
        <dbReference type="Rhea" id="RHEA-COMP:11060"/>
        <dbReference type="Rhea" id="RHEA-COMP:11605"/>
        <dbReference type="ChEBI" id="CHEBI:15378"/>
        <dbReference type="ChEBI" id="CHEBI:30013"/>
        <dbReference type="ChEBI" id="CHEBI:30616"/>
        <dbReference type="ChEBI" id="CHEBI:61977"/>
        <dbReference type="ChEBI" id="CHEBI:456216"/>
        <dbReference type="EC" id="2.7.11.1"/>
    </reaction>
</comment>
<feature type="compositionally biased region" description="Basic and acidic residues" evidence="10">
    <location>
        <begin position="363"/>
        <end position="374"/>
    </location>
</feature>
<keyword evidence="3" id="KW-0723">Serine/threonine-protein kinase</keyword>
<evidence type="ECO:0000256" key="4">
    <source>
        <dbReference type="ARBA" id="ARBA00022679"/>
    </source>
</evidence>
<feature type="compositionally biased region" description="Basic and acidic residues" evidence="10">
    <location>
        <begin position="278"/>
        <end position="289"/>
    </location>
</feature>
<dbReference type="SUPFAM" id="SSF56112">
    <property type="entry name" value="Protein kinase-like (PK-like)"/>
    <property type="match status" value="1"/>
</dbReference>
<dbReference type="PROSITE" id="PS50011">
    <property type="entry name" value="PROTEIN_KINASE_DOM"/>
    <property type="match status" value="1"/>
</dbReference>
<comment type="catalytic activity">
    <reaction evidence="9">
        <text>L-seryl-[protein] + ATP = O-phospho-L-seryl-[protein] + ADP + H(+)</text>
        <dbReference type="Rhea" id="RHEA:17989"/>
        <dbReference type="Rhea" id="RHEA-COMP:9863"/>
        <dbReference type="Rhea" id="RHEA-COMP:11604"/>
        <dbReference type="ChEBI" id="CHEBI:15378"/>
        <dbReference type="ChEBI" id="CHEBI:29999"/>
        <dbReference type="ChEBI" id="CHEBI:30616"/>
        <dbReference type="ChEBI" id="CHEBI:83421"/>
        <dbReference type="ChEBI" id="CHEBI:456216"/>
        <dbReference type="EC" id="2.7.11.1"/>
    </reaction>
</comment>
<dbReference type="InterPro" id="IPR000719">
    <property type="entry name" value="Prot_kinase_dom"/>
</dbReference>
<dbReference type="GO" id="GO:0043066">
    <property type="term" value="P:negative regulation of apoptotic process"/>
    <property type="evidence" value="ECO:0007669"/>
    <property type="project" value="TreeGrafter"/>
</dbReference>
<dbReference type="AlphaFoldDB" id="A0A7J6D9Y0"/>
<dbReference type="FunFam" id="1.10.510.10:FF:000392">
    <property type="entry name" value="Pim proto-oncogene, serine/threonine kinase,-related 152"/>
    <property type="match status" value="1"/>
</dbReference>
<evidence type="ECO:0000256" key="8">
    <source>
        <dbReference type="ARBA" id="ARBA00047899"/>
    </source>
</evidence>
<feature type="region of interest" description="Disordered" evidence="10">
    <location>
        <begin position="15"/>
        <end position="48"/>
    </location>
</feature>
<evidence type="ECO:0000313" key="13">
    <source>
        <dbReference type="Proteomes" id="UP000579812"/>
    </source>
</evidence>
<name>A0A7J6D9Y0_9TELE</name>
<evidence type="ECO:0000256" key="1">
    <source>
        <dbReference type="ARBA" id="ARBA00005505"/>
    </source>
</evidence>
<feature type="region of interest" description="Disordered" evidence="10">
    <location>
        <begin position="344"/>
        <end position="374"/>
    </location>
</feature>
<keyword evidence="7" id="KW-0067">ATP-binding</keyword>
<feature type="compositionally biased region" description="Basic and acidic residues" evidence="10">
    <location>
        <begin position="81"/>
        <end position="96"/>
    </location>
</feature>
<feature type="domain" description="Protein kinase" evidence="11">
    <location>
        <begin position="468"/>
        <end position="724"/>
    </location>
</feature>
<feature type="region of interest" description="Disordered" evidence="10">
    <location>
        <begin position="81"/>
        <end position="134"/>
    </location>
</feature>
<evidence type="ECO:0000256" key="5">
    <source>
        <dbReference type="ARBA" id="ARBA00022741"/>
    </source>
</evidence>
<sequence>MGLLSRLKKAIGLESAREPCVQPKDPPIMTENRQPAPAGALETDGGRPQKSFWKWAALHFPSRRTGTYDLAKAEEKYGIEAGTHWRDSDGQSEHEPCVQPKVTPITSESRHPNPSAGAVETDGGRKKAGKEEKKNSFWRWPALRFPCSRAGTYDLAKTEEKYGIEAGTHWRDSDVTPITSESRHPNPSAGAVETDGGRKKAGKEEKKNSFWKWAALHFPSRRTGTYDLAKAEEKYGIEAEHTGEIAMSEHEPCVQPKVTPITSESRHPNPSAGAVETDGGRKKAGKEEKKNSFWRWPALRFPCSRAGTYDLAKTEEKYGIEAGTHWRDSDGQSVHEPCVQPKVTPITSESRHPNPSAGAVETDGGRKKAGKEEKKNSFWRWPALRFPCSRAGTYDLAKTEEKYGIEAGTHWRDSDGQSVHGHCVQPSETPTRSDEVPVSAVGREEVLLTSEEQFVQNILDKGQIRKQYKIGRMLGEGGCGSVYEGTRCKDGLKVAVKCSKKMPDMPSIRLPGHPKRLPMEIGLVLMANKGPNIPQIIKLLDWEDDTDHYVMVMERPVPCVDLLSFVDHHGGSLDEGTARNIMRQVIDAAKTCCDRGVFHRDIKLENLLVNQDTMEVKLIDFGCGALMKNSAFKLFHGTRPYCPPEFIMKGRYYAKPTTVWTLGFILYEMLCGEFPTVYDRHMITVNLWTRPGLSKECCQVICDCLQPDPQKRLSLDEMHLHDWFKVTE</sequence>
<dbReference type="GO" id="GO:0007346">
    <property type="term" value="P:regulation of mitotic cell cycle"/>
    <property type="evidence" value="ECO:0007669"/>
    <property type="project" value="TreeGrafter"/>
</dbReference>
<evidence type="ECO:0000256" key="2">
    <source>
        <dbReference type="ARBA" id="ARBA00012513"/>
    </source>
</evidence>
<keyword evidence="4" id="KW-0808">Transferase</keyword>
<evidence type="ECO:0000313" key="12">
    <source>
        <dbReference type="EMBL" id="KAF4115855.1"/>
    </source>
</evidence>
<dbReference type="Gene3D" id="1.10.510.10">
    <property type="entry name" value="Transferase(Phosphotransferase) domain 1"/>
    <property type="match status" value="1"/>
</dbReference>
<dbReference type="Gene3D" id="3.30.200.20">
    <property type="entry name" value="Phosphorylase Kinase, domain 1"/>
    <property type="match status" value="1"/>
</dbReference>
<gene>
    <name evidence="12" type="ORF">G5714_003344</name>
</gene>
<dbReference type="InterPro" id="IPR011009">
    <property type="entry name" value="Kinase-like_dom_sf"/>
</dbReference>
<feature type="compositionally biased region" description="Basic and acidic residues" evidence="10">
    <location>
        <begin position="122"/>
        <end position="134"/>
    </location>
</feature>
<evidence type="ECO:0000256" key="6">
    <source>
        <dbReference type="ARBA" id="ARBA00022777"/>
    </source>
</evidence>
<evidence type="ECO:0000259" key="11">
    <source>
        <dbReference type="PROSITE" id="PS50011"/>
    </source>
</evidence>
<dbReference type="GO" id="GO:0004674">
    <property type="term" value="F:protein serine/threonine kinase activity"/>
    <property type="evidence" value="ECO:0007669"/>
    <property type="project" value="UniProtKB-KW"/>
</dbReference>
<dbReference type="EC" id="2.7.11.1" evidence="2"/>
<dbReference type="PANTHER" id="PTHR22984">
    <property type="entry name" value="SERINE/THREONINE-PROTEIN KINASE PIM"/>
    <property type="match status" value="1"/>
</dbReference>
<keyword evidence="6" id="KW-0418">Kinase</keyword>
<reference evidence="12 13" key="1">
    <citation type="submission" date="2020-04" db="EMBL/GenBank/DDBJ databases">
        <title>Chromosome-level genome assembly of a cyprinid fish Onychostoma macrolepis by integration of Nanopore Sequencing, Bionano and Hi-C technology.</title>
        <authorList>
            <person name="Wang D."/>
        </authorList>
    </citation>
    <scope>NUCLEOTIDE SEQUENCE [LARGE SCALE GENOMIC DNA]</scope>
    <source>
        <strain evidence="12">SWU-2019</strain>
        <tissue evidence="12">Muscle</tissue>
    </source>
</reference>
<feature type="region of interest" description="Disordered" evidence="10">
    <location>
        <begin position="259"/>
        <end position="289"/>
    </location>
</feature>
<dbReference type="EMBL" id="JAAMOB010000003">
    <property type="protein sequence ID" value="KAF4115855.1"/>
    <property type="molecule type" value="Genomic_DNA"/>
</dbReference>
<evidence type="ECO:0000256" key="7">
    <source>
        <dbReference type="ARBA" id="ARBA00022840"/>
    </source>
</evidence>
<dbReference type="PROSITE" id="PS00108">
    <property type="entry name" value="PROTEIN_KINASE_ST"/>
    <property type="match status" value="1"/>
</dbReference>
<dbReference type="FunFam" id="3.30.200.20:FF:000246">
    <property type="entry name" value="Pim proto-oncogene, serine/threonine kinase,-related 152"/>
    <property type="match status" value="1"/>
</dbReference>
<feature type="region of interest" description="Disordered" evidence="10">
    <location>
        <begin position="410"/>
        <end position="438"/>
    </location>
</feature>
<comment type="similarity">
    <text evidence="1">Belongs to the protein kinase superfamily. CAMK Ser/Thr protein kinase family. PIM subfamily.</text>
</comment>
<organism evidence="12 13">
    <name type="scientific">Onychostoma macrolepis</name>
    <dbReference type="NCBI Taxonomy" id="369639"/>
    <lineage>
        <taxon>Eukaryota</taxon>
        <taxon>Metazoa</taxon>
        <taxon>Chordata</taxon>
        <taxon>Craniata</taxon>
        <taxon>Vertebrata</taxon>
        <taxon>Euteleostomi</taxon>
        <taxon>Actinopterygii</taxon>
        <taxon>Neopterygii</taxon>
        <taxon>Teleostei</taxon>
        <taxon>Ostariophysi</taxon>
        <taxon>Cypriniformes</taxon>
        <taxon>Cyprinidae</taxon>
        <taxon>Acrossocheilinae</taxon>
        <taxon>Onychostoma</taxon>
    </lineage>
</organism>
<dbReference type="GO" id="GO:0005737">
    <property type="term" value="C:cytoplasm"/>
    <property type="evidence" value="ECO:0007669"/>
    <property type="project" value="TreeGrafter"/>
</dbReference>
<dbReference type="SMART" id="SM00220">
    <property type="entry name" value="S_TKc"/>
    <property type="match status" value="1"/>
</dbReference>
<dbReference type="Pfam" id="PF00069">
    <property type="entry name" value="Pkinase"/>
    <property type="match status" value="1"/>
</dbReference>
<evidence type="ECO:0000256" key="10">
    <source>
        <dbReference type="SAM" id="MobiDB-lite"/>
    </source>
</evidence>
<accession>A0A7J6D9Y0</accession>
<dbReference type="InterPro" id="IPR051138">
    <property type="entry name" value="PIM_Ser/Thr_kinase"/>
</dbReference>
<dbReference type="InterPro" id="IPR008271">
    <property type="entry name" value="Ser/Thr_kinase_AS"/>
</dbReference>
<protein>
    <recommendedName>
        <fullName evidence="2">non-specific serine/threonine protein kinase</fullName>
        <ecNumber evidence="2">2.7.11.1</ecNumber>
    </recommendedName>
</protein>
<proteinExistence type="inferred from homology"/>